<dbReference type="EMBL" id="HBIA01008848">
    <property type="protein sequence ID" value="CAE0232775.1"/>
    <property type="molecule type" value="Transcribed_RNA"/>
</dbReference>
<protein>
    <submittedName>
        <fullName evidence="1">Uncharacterized protein</fullName>
    </submittedName>
</protein>
<proteinExistence type="predicted"/>
<gene>
    <name evidence="1" type="ORF">SRAS04492_LOCUS4573</name>
</gene>
<accession>A0A7S3FXT6</accession>
<evidence type="ECO:0000313" key="1">
    <source>
        <dbReference type="EMBL" id="CAE0232775.1"/>
    </source>
</evidence>
<dbReference type="AlphaFoldDB" id="A0A7S3FXT6"/>
<reference evidence="1" key="1">
    <citation type="submission" date="2021-01" db="EMBL/GenBank/DDBJ databases">
        <authorList>
            <person name="Corre E."/>
            <person name="Pelletier E."/>
            <person name="Niang G."/>
            <person name="Scheremetjew M."/>
            <person name="Finn R."/>
            <person name="Kale V."/>
            <person name="Holt S."/>
            <person name="Cochrane G."/>
            <person name="Meng A."/>
            <person name="Brown T."/>
            <person name="Cohen L."/>
        </authorList>
    </citation>
    <scope>NUCLEOTIDE SEQUENCE</scope>
    <source>
        <strain evidence="1">Ras09</strain>
    </source>
</reference>
<organism evidence="1">
    <name type="scientific">Strombidium rassoulzadegani</name>
    <dbReference type="NCBI Taxonomy" id="1082188"/>
    <lineage>
        <taxon>Eukaryota</taxon>
        <taxon>Sar</taxon>
        <taxon>Alveolata</taxon>
        <taxon>Ciliophora</taxon>
        <taxon>Intramacronucleata</taxon>
        <taxon>Spirotrichea</taxon>
        <taxon>Oligotrichia</taxon>
        <taxon>Strombidiidae</taxon>
        <taxon>Strombidium</taxon>
    </lineage>
</organism>
<name>A0A7S3FXT6_9SPIT</name>
<sequence length="537" mass="59097">MEVVAVVQHGLQVMVDEREELERLAVVAQAVVRHSPVELVPHRLHHVHVQHAVVVLLAEERHRLLRLVKLIVLEHELGGVGIQVSVRLVEVTRLVRQVSRLLSVARQLHDFGLKVVELDDGRRVLNGLVHEAEGLVNLPDVEVVLTEVVVEPELDGWVLLLLVIGEQTHVLLHLGEHALEELPEDLGLGRVDVNDPLELVDERGHTLDEHGLHELDQVLLELVASRQIVNGEAQVGVGLGQPLHVVVQGVQEGLLSVGVAQVGHLDVLGPEDLEVIVGVARVHLEEALETLDGLFLLVVEVVEAGEGLVLGVVVEDDARGLLGEEELDALAVGLHVLVDLGLEHVNLAQLVGLQRLVLAVLHLVLDGLEDLERHIVVLGEVNGHEVGDPVLHQLGPLDHYFVPAVRESLVVLQLRLHERQVSQHVLVVLVVLQRIQISLPCFLVLSVLLVDDSVDVPAGEVGQVLEQGLLYQLISLRLPLLRVEDQSLERDRLWVVRVDFQHLVAELHGLFMLSSVVEVNHLLEGLLVLLGEARGRF</sequence>